<reference evidence="1 2" key="1">
    <citation type="submission" date="2017-01" db="EMBL/GenBank/DDBJ databases">
        <authorList>
            <person name="Varghese N."/>
            <person name="Submissions S."/>
        </authorList>
    </citation>
    <scope>NUCLEOTIDE SEQUENCE [LARGE SCALE GENOMIC DNA]</scope>
    <source>
        <strain evidence="1 2">ATCC 23464</strain>
    </source>
</reference>
<proteinExistence type="predicted"/>
<dbReference type="RefSeq" id="WP_068591634.1">
    <property type="nucleotide sequence ID" value="NZ_FTNK01000029.1"/>
</dbReference>
<dbReference type="Pfam" id="PF08863">
    <property type="entry name" value="YolD"/>
    <property type="match status" value="1"/>
</dbReference>
<keyword evidence="2" id="KW-1185">Reference proteome</keyword>
<dbReference type="EMBL" id="FTNK01000029">
    <property type="protein sequence ID" value="SIR66168.1"/>
    <property type="molecule type" value="Genomic_DNA"/>
</dbReference>
<comment type="caution">
    <text evidence="1">The sequence shown here is derived from an EMBL/GenBank/DDBJ whole genome shotgun (WGS) entry which is preliminary data.</text>
</comment>
<sequence>MGKRLQGNGIYVSSRFIIPQHREAAVRQMQEINRRVKPNLDEQQWEMVAQALSESIREHMPVTIHVFGAFENQEVTGMVISVNTFRKKVKLSFDDDWEWIRFEDIIAAEV</sequence>
<accession>A0ABY1KDL3</accession>
<name>A0ABY1KDL3_9BACL</name>
<organism evidence="1 2">
    <name type="scientific">Paenibacillus macquariensis</name>
    <dbReference type="NCBI Taxonomy" id="948756"/>
    <lineage>
        <taxon>Bacteria</taxon>
        <taxon>Bacillati</taxon>
        <taxon>Bacillota</taxon>
        <taxon>Bacilli</taxon>
        <taxon>Bacillales</taxon>
        <taxon>Paenibacillaceae</taxon>
        <taxon>Paenibacillus</taxon>
    </lineage>
</organism>
<evidence type="ECO:0000313" key="2">
    <source>
        <dbReference type="Proteomes" id="UP000186666"/>
    </source>
</evidence>
<dbReference type="Proteomes" id="UP000186666">
    <property type="component" value="Unassembled WGS sequence"/>
</dbReference>
<evidence type="ECO:0000313" key="1">
    <source>
        <dbReference type="EMBL" id="SIR66168.1"/>
    </source>
</evidence>
<dbReference type="InterPro" id="IPR014962">
    <property type="entry name" value="YolD"/>
</dbReference>
<protein>
    <submittedName>
        <fullName evidence="1">YolD-like protein</fullName>
    </submittedName>
</protein>
<gene>
    <name evidence="1" type="ORF">SAMN05421578_1299</name>
</gene>